<gene>
    <name evidence="1" type="primary">10</name>
    <name evidence="1" type="ORF">SEA_REINDEER_10</name>
</gene>
<evidence type="ECO:0000313" key="1">
    <source>
        <dbReference type="EMBL" id="QNJ56820.1"/>
    </source>
</evidence>
<dbReference type="GeneID" id="63210753"/>
<evidence type="ECO:0000313" key="2">
    <source>
        <dbReference type="Proteomes" id="UP000515841"/>
    </source>
</evidence>
<organism evidence="1 2">
    <name type="scientific">Mycobacterium phage Reindeer</name>
    <dbReference type="NCBI Taxonomy" id="2762283"/>
    <lineage>
        <taxon>Viruses</taxon>
        <taxon>Duplodnaviria</taxon>
        <taxon>Heunggongvirae</taxon>
        <taxon>Uroviricota</taxon>
        <taxon>Caudoviricetes</taxon>
        <taxon>Vilmaviridae</taxon>
        <taxon>Mclasvirinae</taxon>
        <taxon>Bongovirus</taxon>
        <taxon>Bongovirus reindeer</taxon>
    </lineage>
</organism>
<protein>
    <submittedName>
        <fullName evidence="1">Uncharacterized protein</fullName>
    </submittedName>
</protein>
<proteinExistence type="predicted"/>
<keyword evidence="2" id="KW-1185">Reference proteome</keyword>
<name>A0A7G8LHU8_9CAUD</name>
<dbReference type="KEGG" id="vg:63210753"/>
<reference evidence="1 2" key="1">
    <citation type="submission" date="2020-06" db="EMBL/GenBank/DDBJ databases">
        <authorList>
            <person name="Spencer C.E."/>
            <person name="Frederick G.D."/>
            <person name="Baliraine F.N."/>
            <person name="Favela G."/>
            <person name="Farmer V."/>
            <person name="Galindo A."/>
            <person name="Garlena R.A."/>
            <person name="Russell D.A."/>
            <person name="Pope W.H."/>
            <person name="Jacobs-Sera D."/>
            <person name="Hatfull G.F."/>
        </authorList>
    </citation>
    <scope>NUCLEOTIDE SEQUENCE [LARGE SCALE GENOMIC DNA]</scope>
</reference>
<dbReference type="RefSeq" id="YP_010014071.1">
    <property type="nucleotide sequence ID" value="NC_053516.1"/>
</dbReference>
<sequence>MTATEYAPPGTPGRFQAAWDHWMCAKWSPMMGGLESRVTPPEGMSWFVLPPGADITSEHIQWFPTGKKAIRYLMAKKDYKDLVLNPIAQQSVSRSQEEGA</sequence>
<dbReference type="EMBL" id="MT658803">
    <property type="protein sequence ID" value="QNJ56820.1"/>
    <property type="molecule type" value="Genomic_DNA"/>
</dbReference>
<dbReference type="Proteomes" id="UP000515841">
    <property type="component" value="Segment"/>
</dbReference>
<accession>A0A7G8LHU8</accession>